<keyword evidence="1" id="KW-1133">Transmembrane helix</keyword>
<gene>
    <name evidence="2" type="ORF">KOW79_020107</name>
</gene>
<evidence type="ECO:0000313" key="3">
    <source>
        <dbReference type="Proteomes" id="UP000824219"/>
    </source>
</evidence>
<organism evidence="2 3">
    <name type="scientific">Hemibagrus wyckioides</name>
    <dbReference type="NCBI Taxonomy" id="337641"/>
    <lineage>
        <taxon>Eukaryota</taxon>
        <taxon>Metazoa</taxon>
        <taxon>Chordata</taxon>
        <taxon>Craniata</taxon>
        <taxon>Vertebrata</taxon>
        <taxon>Euteleostomi</taxon>
        <taxon>Actinopterygii</taxon>
        <taxon>Neopterygii</taxon>
        <taxon>Teleostei</taxon>
        <taxon>Ostariophysi</taxon>
        <taxon>Siluriformes</taxon>
        <taxon>Bagridae</taxon>
        <taxon>Hemibagrus</taxon>
    </lineage>
</organism>
<reference evidence="2 3" key="1">
    <citation type="submission" date="2021-06" db="EMBL/GenBank/DDBJ databases">
        <title>Chromosome-level genome assembly of the red-tail catfish (Hemibagrus wyckioides).</title>
        <authorList>
            <person name="Shao F."/>
        </authorList>
    </citation>
    <scope>NUCLEOTIDE SEQUENCE [LARGE SCALE GENOMIC DNA]</scope>
    <source>
        <strain evidence="2">EC202008001</strain>
        <tissue evidence="2">Blood</tissue>
    </source>
</reference>
<accession>A0A9D3S9P4</accession>
<dbReference type="EMBL" id="JAHKSW010000025">
    <property type="protein sequence ID" value="KAG7316566.1"/>
    <property type="molecule type" value="Genomic_DNA"/>
</dbReference>
<sequence length="111" mass="12820">MGLSCTTLQKDFPSPNQSDWYLNDRFVWVSFVVSYNIHFTCGLCLFALSRLGLVHMKQTKYHRITLVQETATGLVTNMTEKSINLRMLYSEYVSEREEQATAVSRPFSFGH</sequence>
<name>A0A9D3S9P4_9TELE</name>
<keyword evidence="3" id="KW-1185">Reference proteome</keyword>
<proteinExistence type="predicted"/>
<evidence type="ECO:0000256" key="1">
    <source>
        <dbReference type="SAM" id="Phobius"/>
    </source>
</evidence>
<evidence type="ECO:0000313" key="2">
    <source>
        <dbReference type="EMBL" id="KAG7316566.1"/>
    </source>
</evidence>
<dbReference type="AlphaFoldDB" id="A0A9D3S9P4"/>
<protein>
    <submittedName>
        <fullName evidence="2">Uncharacterized protein</fullName>
    </submittedName>
</protein>
<feature type="transmembrane region" description="Helical" evidence="1">
    <location>
        <begin position="26"/>
        <end position="48"/>
    </location>
</feature>
<comment type="caution">
    <text evidence="2">The sequence shown here is derived from an EMBL/GenBank/DDBJ whole genome shotgun (WGS) entry which is preliminary data.</text>
</comment>
<dbReference type="Proteomes" id="UP000824219">
    <property type="component" value="Linkage Group LG25"/>
</dbReference>
<keyword evidence="1" id="KW-0812">Transmembrane</keyword>
<keyword evidence="1" id="KW-0472">Membrane</keyword>